<feature type="transmembrane region" description="Helical" evidence="7">
    <location>
        <begin position="92"/>
        <end position="112"/>
    </location>
</feature>
<feature type="transmembrane region" description="Helical" evidence="7">
    <location>
        <begin position="399"/>
        <end position="424"/>
    </location>
</feature>
<dbReference type="Gene3D" id="1.20.1250.20">
    <property type="entry name" value="MFS general substrate transporter like domains"/>
    <property type="match status" value="1"/>
</dbReference>
<protein>
    <submittedName>
        <fullName evidence="9">Antiseptic resistance protein</fullName>
    </submittedName>
</protein>
<feature type="transmembrane region" description="Helical" evidence="7">
    <location>
        <begin position="178"/>
        <end position="198"/>
    </location>
</feature>
<dbReference type="Proteomes" id="UP000424462">
    <property type="component" value="Chromosome"/>
</dbReference>
<dbReference type="InterPro" id="IPR011701">
    <property type="entry name" value="MFS"/>
</dbReference>
<dbReference type="PROSITE" id="PS50850">
    <property type="entry name" value="MFS"/>
    <property type="match status" value="1"/>
</dbReference>
<dbReference type="InterPro" id="IPR020846">
    <property type="entry name" value="MFS_dom"/>
</dbReference>
<feature type="transmembrane region" description="Helical" evidence="7">
    <location>
        <begin position="494"/>
        <end position="517"/>
    </location>
</feature>
<dbReference type="CDD" id="cd17321">
    <property type="entry name" value="MFS_MMR_MDR_like"/>
    <property type="match status" value="1"/>
</dbReference>
<dbReference type="PANTHER" id="PTHR42718">
    <property type="entry name" value="MAJOR FACILITATOR SUPERFAMILY MULTIDRUG TRANSPORTER MFSC"/>
    <property type="match status" value="1"/>
</dbReference>
<dbReference type="SUPFAM" id="SSF103473">
    <property type="entry name" value="MFS general substrate transporter"/>
    <property type="match status" value="1"/>
</dbReference>
<evidence type="ECO:0000256" key="2">
    <source>
        <dbReference type="ARBA" id="ARBA00022448"/>
    </source>
</evidence>
<evidence type="ECO:0000259" key="8">
    <source>
        <dbReference type="PROSITE" id="PS50850"/>
    </source>
</evidence>
<dbReference type="GO" id="GO:0005886">
    <property type="term" value="C:plasma membrane"/>
    <property type="evidence" value="ECO:0007669"/>
    <property type="project" value="UniProtKB-SubCell"/>
</dbReference>
<evidence type="ECO:0000313" key="9">
    <source>
        <dbReference type="EMBL" id="QGU08260.1"/>
    </source>
</evidence>
<name>A0A6B8WE35_9CORY</name>
<keyword evidence="2" id="KW-0813">Transport</keyword>
<feature type="transmembrane region" description="Helical" evidence="7">
    <location>
        <begin position="204"/>
        <end position="228"/>
    </location>
</feature>
<dbReference type="PANTHER" id="PTHR42718:SF47">
    <property type="entry name" value="METHYL VIOLOGEN RESISTANCE PROTEIN SMVA"/>
    <property type="match status" value="1"/>
</dbReference>
<evidence type="ECO:0000256" key="4">
    <source>
        <dbReference type="ARBA" id="ARBA00022692"/>
    </source>
</evidence>
<dbReference type="Pfam" id="PF07690">
    <property type="entry name" value="MFS_1"/>
    <property type="match status" value="1"/>
</dbReference>
<feature type="transmembrane region" description="Helical" evidence="7">
    <location>
        <begin position="240"/>
        <end position="257"/>
    </location>
</feature>
<feature type="domain" description="Major facilitator superfamily (MFS) profile" evidence="8">
    <location>
        <begin position="54"/>
        <end position="522"/>
    </location>
</feature>
<comment type="subcellular location">
    <subcellularLocation>
        <location evidence="1">Cell membrane</location>
        <topology evidence="1">Multi-pass membrane protein</topology>
    </subcellularLocation>
</comment>
<evidence type="ECO:0000256" key="3">
    <source>
        <dbReference type="ARBA" id="ARBA00022475"/>
    </source>
</evidence>
<gene>
    <name evidence="9" type="primary">qacA2</name>
    <name evidence="9" type="ORF">COCCU_11795</name>
</gene>
<organism evidence="9 10">
    <name type="scientific">Corynebacterium occultum</name>
    <dbReference type="NCBI Taxonomy" id="2675219"/>
    <lineage>
        <taxon>Bacteria</taxon>
        <taxon>Bacillati</taxon>
        <taxon>Actinomycetota</taxon>
        <taxon>Actinomycetes</taxon>
        <taxon>Mycobacteriales</taxon>
        <taxon>Corynebacteriaceae</taxon>
        <taxon>Corynebacterium</taxon>
    </lineage>
</organism>
<feature type="transmembrane region" description="Helical" evidence="7">
    <location>
        <begin position="373"/>
        <end position="393"/>
    </location>
</feature>
<dbReference type="GO" id="GO:0022857">
    <property type="term" value="F:transmembrane transporter activity"/>
    <property type="evidence" value="ECO:0007669"/>
    <property type="project" value="InterPro"/>
</dbReference>
<dbReference type="AlphaFoldDB" id="A0A6B8WE35"/>
<dbReference type="InterPro" id="IPR036259">
    <property type="entry name" value="MFS_trans_sf"/>
</dbReference>
<evidence type="ECO:0000256" key="7">
    <source>
        <dbReference type="SAM" id="Phobius"/>
    </source>
</evidence>
<evidence type="ECO:0000256" key="5">
    <source>
        <dbReference type="ARBA" id="ARBA00022989"/>
    </source>
</evidence>
<feature type="transmembrane region" description="Helical" evidence="7">
    <location>
        <begin position="52"/>
        <end position="72"/>
    </location>
</feature>
<feature type="transmembrane region" description="Helical" evidence="7">
    <location>
        <begin position="308"/>
        <end position="329"/>
    </location>
</feature>
<keyword evidence="10" id="KW-1185">Reference proteome</keyword>
<feature type="transmembrane region" description="Helical" evidence="7">
    <location>
        <begin position="445"/>
        <end position="465"/>
    </location>
</feature>
<dbReference type="KEGG" id="cok:COCCU_11795"/>
<feature type="transmembrane region" description="Helical" evidence="7">
    <location>
        <begin position="341"/>
        <end position="361"/>
    </location>
</feature>
<feature type="transmembrane region" description="Helical" evidence="7">
    <location>
        <begin position="145"/>
        <end position="166"/>
    </location>
</feature>
<feature type="transmembrane region" description="Helical" evidence="7">
    <location>
        <begin position="269"/>
        <end position="287"/>
    </location>
</feature>
<dbReference type="Gene3D" id="1.20.1720.10">
    <property type="entry name" value="Multidrug resistance protein D"/>
    <property type="match status" value="1"/>
</dbReference>
<feature type="transmembrane region" description="Helical" evidence="7">
    <location>
        <begin position="119"/>
        <end position="139"/>
    </location>
</feature>
<keyword evidence="5 7" id="KW-1133">Transmembrane helix</keyword>
<evidence type="ECO:0000256" key="6">
    <source>
        <dbReference type="ARBA" id="ARBA00023136"/>
    </source>
</evidence>
<keyword evidence="4 7" id="KW-0812">Transmembrane</keyword>
<evidence type="ECO:0000256" key="1">
    <source>
        <dbReference type="ARBA" id="ARBA00004651"/>
    </source>
</evidence>
<evidence type="ECO:0000313" key="10">
    <source>
        <dbReference type="Proteomes" id="UP000424462"/>
    </source>
</evidence>
<proteinExistence type="predicted"/>
<sequence length="530" mass="55738">MDFTLGCACCAPPAIKTPTRISNSNVRSVQLPLVSSPLRDLRNIDSTPAQRWTFLAVISTGLLLIGLDNSILFTALPELRTQLQTSELEGLWIINAYSLVLAGLLLGTGTLGDKIGHRLMFTIGLTIFGLASLGAAFAPSAWALVAARAVLGLGAATMMPATLALIQLTFHDERERNTAIGIWGAVAVVGAALGPVVGGALLEFFWWGSVFLINVPVAALALVLTILLAPPNMPNPAKHWDWASSLYSLLAMAGLVMVIKESVNPHRQLWLLLLALVSCALGSLLFLRRQRRLADPMLEFSIFRSRMFSGGVIAAALAMFLVIGIELMTTQRFQLAGGFSPFQAGLLVAIMTIAAMPMSVIGGANLHRLGFRTLISGGFAAIALGTGLAAWAFSNAPLWAFICGLLLIGLGSGSVMSVSSTAILGAAPPRKAGMAAGVEEVSYEFGTLLSVSILGSLLPLFYSLAAPPEIGENINAGLAHPQLHDAAVNAYDSAYLGILVILTVLALLVTALTAWCFRGNPKGAISYAPQ</sequence>
<dbReference type="EMBL" id="CP046455">
    <property type="protein sequence ID" value="QGU08260.1"/>
    <property type="molecule type" value="Genomic_DNA"/>
</dbReference>
<keyword evidence="3" id="KW-1003">Cell membrane</keyword>
<keyword evidence="6 7" id="KW-0472">Membrane</keyword>
<reference evidence="9 10" key="1">
    <citation type="submission" date="2019-11" db="EMBL/GenBank/DDBJ databases">
        <title>Complete genome sequence of Corynebacterium kalinowskii 1959, a novel Corynebacterium species isolated from soil of a small paddock in Vilsendorf, Germany.</title>
        <authorList>
            <person name="Schaffert L."/>
            <person name="Ruwe M."/>
            <person name="Milse J."/>
            <person name="Hanuschka K."/>
            <person name="Ortseifen V."/>
            <person name="Droste J."/>
            <person name="Brandt D."/>
            <person name="Schlueter L."/>
            <person name="Kutter Y."/>
            <person name="Vinke S."/>
            <person name="Viehoefer P."/>
            <person name="Jacob L."/>
            <person name="Luebke N.-C."/>
            <person name="Schulte-Berndt E."/>
            <person name="Hain C."/>
            <person name="Linder M."/>
            <person name="Schmidt P."/>
            <person name="Wollenschlaeger L."/>
            <person name="Luttermann T."/>
            <person name="Thieme E."/>
            <person name="Hassa J."/>
            <person name="Haak M."/>
            <person name="Wittchen M."/>
            <person name="Mentz A."/>
            <person name="Persicke M."/>
            <person name="Busche T."/>
            <person name="Ruckert C."/>
        </authorList>
    </citation>
    <scope>NUCLEOTIDE SEQUENCE [LARGE SCALE GENOMIC DNA]</scope>
    <source>
        <strain evidence="9 10">2039</strain>
    </source>
</reference>
<accession>A0A6B8WE35</accession>